<organism evidence="2 3">
    <name type="scientific">Streptomyces cacaoi</name>
    <dbReference type="NCBI Taxonomy" id="1898"/>
    <lineage>
        <taxon>Bacteria</taxon>
        <taxon>Bacillati</taxon>
        <taxon>Actinomycetota</taxon>
        <taxon>Actinomycetes</taxon>
        <taxon>Kitasatosporales</taxon>
        <taxon>Streptomycetaceae</taxon>
        <taxon>Streptomyces</taxon>
    </lineage>
</organism>
<evidence type="ECO:0000313" key="2">
    <source>
        <dbReference type="EMBL" id="GEB48814.1"/>
    </source>
</evidence>
<protein>
    <submittedName>
        <fullName evidence="2">Glycosyl transferase</fullName>
    </submittedName>
</protein>
<dbReference type="Proteomes" id="UP000319210">
    <property type="component" value="Unassembled WGS sequence"/>
</dbReference>
<keyword evidence="3" id="KW-1185">Reference proteome</keyword>
<evidence type="ECO:0000313" key="3">
    <source>
        <dbReference type="Proteomes" id="UP000319210"/>
    </source>
</evidence>
<name>A0A4Y3QTS6_STRCI</name>
<dbReference type="Gene3D" id="3.40.50.2000">
    <property type="entry name" value="Glycogen Phosphorylase B"/>
    <property type="match status" value="2"/>
</dbReference>
<dbReference type="PANTHER" id="PTHR21015:SF22">
    <property type="entry name" value="GLYCOSYLTRANSFERASE"/>
    <property type="match status" value="1"/>
</dbReference>
<keyword evidence="2" id="KW-0808">Transferase</keyword>
<sequence>MRILFSSTPAFGHLLPMLPLAAAARRDGHETALLSHPSMAGVAPMPLLPAGPSLPEALEDVARRSGVDAMQDAAGPVEFFIESRVGLGARAALAAATDFRPDLVVADQVDHLGPLAAAALDVPWVAHGAALPTDARLAAALDRAAAARFAQYGVVPTAPLAYLDPWPESLLREGYALPAERIAIRPEPHSDDTDAWTRPRFAEDRPVVLVTLGTVVEDSVALAAILDSLAELGVNVVVAPHRASDAEGWQGDSDRVHFAGFVPMRQLLDGVDVVVSSGGAGSVLSVLSQGLPMVLLPMGLDKPVNAARAAEAGAAVVVDSPEQIAPAVTRLLTDRATADGAAAVAKEIAAMDPPEEVLALLTRRLGWTKP</sequence>
<dbReference type="AlphaFoldDB" id="A0A4Y3QTS6"/>
<dbReference type="PANTHER" id="PTHR21015">
    <property type="entry name" value="UDP-N-ACETYLGLUCOSAMINE--N-ACETYLMURAMYL-(PENTAPEPTIDE) PYROPHOSPHORYL-UNDECAPRENOL N-ACETYLGLUCOSAMINE TRANSFERASE 1"/>
    <property type="match status" value="1"/>
</dbReference>
<dbReference type="Pfam" id="PF06722">
    <property type="entry name" value="EryCIII-like_C"/>
    <property type="match status" value="1"/>
</dbReference>
<comment type="caution">
    <text evidence="2">The sequence shown here is derived from an EMBL/GenBank/DDBJ whole genome shotgun (WGS) entry which is preliminary data.</text>
</comment>
<proteinExistence type="predicted"/>
<dbReference type="RefSeq" id="WP_086818210.1">
    <property type="nucleotide sequence ID" value="NZ_BJMM01000004.1"/>
</dbReference>
<gene>
    <name evidence="2" type="ORF">SCA03_13650</name>
</gene>
<dbReference type="SUPFAM" id="SSF53756">
    <property type="entry name" value="UDP-Glycosyltransferase/glycogen phosphorylase"/>
    <property type="match status" value="1"/>
</dbReference>
<dbReference type="GO" id="GO:0016757">
    <property type="term" value="F:glycosyltransferase activity"/>
    <property type="evidence" value="ECO:0007669"/>
    <property type="project" value="UniProtKB-ARBA"/>
</dbReference>
<dbReference type="OrthoDB" id="5488434at2"/>
<dbReference type="EMBL" id="BJMM01000004">
    <property type="protein sequence ID" value="GEB48814.1"/>
    <property type="molecule type" value="Genomic_DNA"/>
</dbReference>
<reference evidence="2 3" key="1">
    <citation type="submission" date="2019-06" db="EMBL/GenBank/DDBJ databases">
        <title>Whole genome shotgun sequence of Streptomyces cacaoi subsp. cacaoi NBRC 12748.</title>
        <authorList>
            <person name="Hosoyama A."/>
            <person name="Uohara A."/>
            <person name="Ohji S."/>
            <person name="Ichikawa N."/>
        </authorList>
    </citation>
    <scope>NUCLEOTIDE SEQUENCE [LARGE SCALE GENOMIC DNA]</scope>
    <source>
        <strain evidence="2 3">NBRC 12748</strain>
    </source>
</reference>
<accession>A0A4Y3QTS6</accession>
<feature type="domain" description="Erythromycin biosynthesis protein CIII-like C-terminal" evidence="1">
    <location>
        <begin position="224"/>
        <end position="359"/>
    </location>
</feature>
<evidence type="ECO:0000259" key="1">
    <source>
        <dbReference type="Pfam" id="PF06722"/>
    </source>
</evidence>
<dbReference type="InterPro" id="IPR010610">
    <property type="entry name" value="EryCIII-like_C"/>
</dbReference>